<sequence length="200" mass="22127">MFVTTSDLPPYSINETDSATASYNCTFGAPCRWFSEGTTPDRWLLAKGEPDPFLWLASMGTIQRPAEPFALIKLRGQQADRLISHKIHCQENTAILSFFYWIAGGANLEVCLISSVGKKFNCTAMLGTRSMPRKVLLPVPQIQEAFQIAIIPNIATGIVAIDNIEYDATPCRKVSAAASIPIVENEKISSFQVRQIENWS</sequence>
<evidence type="ECO:0000313" key="3">
    <source>
        <dbReference type="WBParaSite" id="sdigi.contig312.g7331.t1"/>
    </source>
</evidence>
<evidence type="ECO:0000259" key="1">
    <source>
        <dbReference type="SMART" id="SM00137"/>
    </source>
</evidence>
<dbReference type="InterPro" id="IPR013320">
    <property type="entry name" value="ConA-like_dom_sf"/>
</dbReference>
<protein>
    <submittedName>
        <fullName evidence="3">MAM domain-containing protein</fullName>
    </submittedName>
</protein>
<dbReference type="SUPFAM" id="SSF49899">
    <property type="entry name" value="Concanavalin A-like lectins/glucanases"/>
    <property type="match status" value="1"/>
</dbReference>
<dbReference type="Proteomes" id="UP000887581">
    <property type="component" value="Unplaced"/>
</dbReference>
<evidence type="ECO:0000313" key="2">
    <source>
        <dbReference type="Proteomes" id="UP000887581"/>
    </source>
</evidence>
<dbReference type="InterPro" id="IPR000998">
    <property type="entry name" value="MAM_dom"/>
</dbReference>
<dbReference type="Gene3D" id="2.60.120.200">
    <property type="match status" value="1"/>
</dbReference>
<dbReference type="GO" id="GO:0016020">
    <property type="term" value="C:membrane"/>
    <property type="evidence" value="ECO:0007669"/>
    <property type="project" value="InterPro"/>
</dbReference>
<reference evidence="3" key="1">
    <citation type="submission" date="2022-11" db="UniProtKB">
        <authorList>
            <consortium name="WormBaseParasite"/>
        </authorList>
    </citation>
    <scope>IDENTIFICATION</scope>
</reference>
<dbReference type="AlphaFoldDB" id="A0A915PPR4"/>
<dbReference type="SMART" id="SM00137">
    <property type="entry name" value="MAM"/>
    <property type="match status" value="1"/>
</dbReference>
<name>A0A915PPR4_9BILA</name>
<organism evidence="2 3">
    <name type="scientific">Setaria digitata</name>
    <dbReference type="NCBI Taxonomy" id="48799"/>
    <lineage>
        <taxon>Eukaryota</taxon>
        <taxon>Metazoa</taxon>
        <taxon>Ecdysozoa</taxon>
        <taxon>Nematoda</taxon>
        <taxon>Chromadorea</taxon>
        <taxon>Rhabditida</taxon>
        <taxon>Spirurina</taxon>
        <taxon>Spiruromorpha</taxon>
        <taxon>Filarioidea</taxon>
        <taxon>Setariidae</taxon>
        <taxon>Setaria</taxon>
    </lineage>
</organism>
<dbReference type="WBParaSite" id="sdigi.contig312.g7331.t1">
    <property type="protein sequence ID" value="sdigi.contig312.g7331.t1"/>
    <property type="gene ID" value="sdigi.contig312.g7331"/>
</dbReference>
<keyword evidence="2" id="KW-1185">Reference proteome</keyword>
<feature type="domain" description="MAM" evidence="1">
    <location>
        <begin position="20"/>
        <end position="173"/>
    </location>
</feature>
<proteinExistence type="predicted"/>
<accession>A0A915PPR4</accession>